<comment type="miscellaneous">
    <text evidence="10">A single active site specifically recognizes both ATP and CTP and is responsible for their addition.</text>
</comment>
<keyword evidence="6 10" id="KW-0692">RNA repair</keyword>
<feature type="binding site" evidence="10">
    <location>
        <position position="159"/>
    </location>
    <ligand>
        <name>CTP</name>
        <dbReference type="ChEBI" id="CHEBI:37563"/>
    </ligand>
</feature>
<accession>A0A133V1M6</accession>
<evidence type="ECO:0000259" key="11">
    <source>
        <dbReference type="Pfam" id="PF01909"/>
    </source>
</evidence>
<evidence type="ECO:0000313" key="14">
    <source>
        <dbReference type="EMBL" id="KXB00358.1"/>
    </source>
</evidence>
<reference evidence="14 15" key="1">
    <citation type="journal article" date="2016" name="Sci. Rep.">
        <title>Metabolic traits of an uncultured archaeal lineage -MSBL1- from brine pools of the Red Sea.</title>
        <authorList>
            <person name="Mwirichia R."/>
            <person name="Alam I."/>
            <person name="Rashid M."/>
            <person name="Vinu M."/>
            <person name="Ba-Alawi W."/>
            <person name="Anthony Kamau A."/>
            <person name="Kamanda Ngugi D."/>
            <person name="Goker M."/>
            <person name="Klenk H.P."/>
            <person name="Bajic V."/>
            <person name="Stingl U."/>
        </authorList>
    </citation>
    <scope>NUCLEOTIDE SEQUENCE [LARGE SCALE GENOMIC DNA]</scope>
    <source>
        <strain evidence="14">SCGC-AAA261C02</strain>
    </source>
</reference>
<keyword evidence="4 10" id="KW-0479">Metal-binding</keyword>
<dbReference type="GO" id="GO:0042245">
    <property type="term" value="P:RNA repair"/>
    <property type="evidence" value="ECO:0007669"/>
    <property type="project" value="UniProtKB-KW"/>
</dbReference>
<dbReference type="InterPro" id="IPR048833">
    <property type="entry name" value="CAA_C"/>
</dbReference>
<dbReference type="PANTHER" id="PTHR39643">
    <property type="entry name" value="CCA-ADDING ENZYME"/>
    <property type="match status" value="1"/>
</dbReference>
<dbReference type="InterPro" id="IPR011068">
    <property type="entry name" value="NuclTrfase_I-like_C"/>
</dbReference>
<keyword evidence="1 10" id="KW-0808">Transferase</keyword>
<dbReference type="InterPro" id="IPR043519">
    <property type="entry name" value="NT_sf"/>
</dbReference>
<dbReference type="Proteomes" id="UP000070520">
    <property type="component" value="Unassembled WGS sequence"/>
</dbReference>
<dbReference type="GO" id="GO:0004810">
    <property type="term" value="F:CCA tRNA nucleotidyltransferase activity"/>
    <property type="evidence" value="ECO:0007669"/>
    <property type="project" value="UniProtKB-UniRule"/>
</dbReference>
<feature type="binding site" evidence="10">
    <location>
        <position position="168"/>
    </location>
    <ligand>
        <name>ATP</name>
        <dbReference type="ChEBI" id="CHEBI:30616"/>
    </ligand>
</feature>
<comment type="cofactor">
    <cofactor evidence="10">
        <name>Mg(2+)</name>
        <dbReference type="ChEBI" id="CHEBI:18420"/>
    </cofactor>
</comment>
<gene>
    <name evidence="10" type="primary">cca</name>
    <name evidence="14" type="ORF">AKJ42_01030</name>
</gene>
<evidence type="ECO:0000259" key="12">
    <source>
        <dbReference type="Pfam" id="PF09249"/>
    </source>
</evidence>
<dbReference type="Gene3D" id="1.10.1410.30">
    <property type="entry name" value="CCA tRNA nucleotidyltransferase, domain 2"/>
    <property type="match status" value="1"/>
</dbReference>
<evidence type="ECO:0000256" key="6">
    <source>
        <dbReference type="ARBA" id="ARBA00022800"/>
    </source>
</evidence>
<dbReference type="InterPro" id="IPR006116">
    <property type="entry name" value="NT_2-5OAS_ClassI-CCAase"/>
</dbReference>
<dbReference type="Pfam" id="PF09249">
    <property type="entry name" value="tRNA_NucTransf2"/>
    <property type="match status" value="1"/>
</dbReference>
<dbReference type="InterPro" id="IPR015329">
    <property type="entry name" value="tRNA_NucTransf2"/>
</dbReference>
<name>A0A133V1M6_9EURY</name>
<keyword evidence="7 10" id="KW-0067">ATP-binding</keyword>
<keyword evidence="9 10" id="KW-0694">RNA-binding</keyword>
<dbReference type="InterPro" id="IPR002934">
    <property type="entry name" value="Polymerase_NTP_transf_dom"/>
</dbReference>
<keyword evidence="2 10" id="KW-0819">tRNA processing</keyword>
<dbReference type="AlphaFoldDB" id="A0A133V1M6"/>
<keyword evidence="3 10" id="KW-0548">Nucleotidyltransferase</keyword>
<feature type="binding site" evidence="10">
    <location>
        <position position="55"/>
    </location>
    <ligand>
        <name>CTP</name>
        <dbReference type="ChEBI" id="CHEBI:37563"/>
    </ligand>
</feature>
<comment type="subunit">
    <text evidence="10">Homodimer.</text>
</comment>
<dbReference type="InterPro" id="IPR042090">
    <property type="entry name" value="CCA_tRNA_nucleotrans_2"/>
</dbReference>
<feature type="binding site" evidence="10">
    <location>
        <position position="168"/>
    </location>
    <ligand>
        <name>CTP</name>
        <dbReference type="ChEBI" id="CHEBI:37563"/>
    </ligand>
</feature>
<comment type="caution">
    <text evidence="14">The sequence shown here is derived from an EMBL/GenBank/DDBJ whole genome shotgun (WGS) entry which is preliminary data.</text>
</comment>
<dbReference type="Pfam" id="PF21133">
    <property type="entry name" value="CAA_C"/>
    <property type="match status" value="1"/>
</dbReference>
<organism evidence="14 15">
    <name type="scientific">candidate division MSBL1 archaeon SCGC-AAA261C02</name>
    <dbReference type="NCBI Taxonomy" id="1698272"/>
    <lineage>
        <taxon>Archaea</taxon>
        <taxon>Methanobacteriati</taxon>
        <taxon>Methanobacteriota</taxon>
        <taxon>candidate division MSBL1</taxon>
    </lineage>
</organism>
<evidence type="ECO:0000259" key="13">
    <source>
        <dbReference type="Pfam" id="PF21133"/>
    </source>
</evidence>
<evidence type="ECO:0000256" key="2">
    <source>
        <dbReference type="ARBA" id="ARBA00022694"/>
    </source>
</evidence>
<keyword evidence="5 10" id="KW-0547">Nucleotide-binding</keyword>
<dbReference type="EMBL" id="LHXW01000006">
    <property type="protein sequence ID" value="KXB00358.1"/>
    <property type="molecule type" value="Genomic_DNA"/>
</dbReference>
<dbReference type="Pfam" id="PF01909">
    <property type="entry name" value="NTP_transf_2"/>
    <property type="match status" value="1"/>
</dbReference>
<feature type="binding site" evidence="10">
    <location>
        <position position="139"/>
    </location>
    <ligand>
        <name>ATP</name>
        <dbReference type="ChEBI" id="CHEBI:30616"/>
    </ligand>
</feature>
<feature type="binding site" evidence="10">
    <location>
        <position position="64"/>
    </location>
    <ligand>
        <name>Mg(2+)</name>
        <dbReference type="ChEBI" id="CHEBI:18420"/>
    </ligand>
</feature>
<dbReference type="SUPFAM" id="SSF81301">
    <property type="entry name" value="Nucleotidyltransferase"/>
    <property type="match status" value="1"/>
</dbReference>
<evidence type="ECO:0000256" key="7">
    <source>
        <dbReference type="ARBA" id="ARBA00022840"/>
    </source>
</evidence>
<evidence type="ECO:0000313" key="15">
    <source>
        <dbReference type="Proteomes" id="UP000070520"/>
    </source>
</evidence>
<feature type="binding site" evidence="10">
    <location>
        <position position="55"/>
    </location>
    <ligand>
        <name>ATP</name>
        <dbReference type="ChEBI" id="CHEBI:30616"/>
    </ligand>
</feature>
<dbReference type="InterPro" id="IPR008229">
    <property type="entry name" value="CCA-adding_arc"/>
</dbReference>
<evidence type="ECO:0000256" key="5">
    <source>
        <dbReference type="ARBA" id="ARBA00022741"/>
    </source>
</evidence>
<evidence type="ECO:0000256" key="3">
    <source>
        <dbReference type="ARBA" id="ARBA00022695"/>
    </source>
</evidence>
<feature type="domain" description="Polymerase nucleotidyl transferase" evidence="11">
    <location>
        <begin position="34"/>
        <end position="137"/>
    </location>
</feature>
<dbReference type="EC" id="2.7.7.72" evidence="10"/>
<comment type="similarity">
    <text evidence="10">Belongs to the tRNA nucleotidyltransferase/poly(A) polymerase family. Archaeal CCA-adding enzyme subfamily.</text>
</comment>
<evidence type="ECO:0000256" key="4">
    <source>
        <dbReference type="ARBA" id="ARBA00022723"/>
    </source>
</evidence>
<dbReference type="SUPFAM" id="SSF55003">
    <property type="entry name" value="PAP/Archaeal CCA-adding enzyme, C-terminal domain"/>
    <property type="match status" value="1"/>
</dbReference>
<dbReference type="NCBIfam" id="TIGR03671">
    <property type="entry name" value="cca_archaeal"/>
    <property type="match status" value="1"/>
</dbReference>
<dbReference type="PANTHER" id="PTHR39643:SF1">
    <property type="entry name" value="CCA-ADDING ENZYME"/>
    <property type="match status" value="1"/>
</dbReference>
<feature type="binding site" evidence="10">
    <location>
        <position position="159"/>
    </location>
    <ligand>
        <name>ATP</name>
        <dbReference type="ChEBI" id="CHEBI:30616"/>
    </ligand>
</feature>
<protein>
    <recommendedName>
        <fullName evidence="10">CCA-adding enzyme</fullName>
        <ecNumber evidence="10">2.7.7.72</ecNumber>
    </recommendedName>
    <alternativeName>
        <fullName evidence="10">CCA tRNA nucleotidyltransferase</fullName>
    </alternativeName>
    <alternativeName>
        <fullName evidence="10">tRNA CCA-pyrophosphorylase</fullName>
    </alternativeName>
    <alternativeName>
        <fullName evidence="10">tRNA adenylyl-/cytidylyl- transferase</fullName>
    </alternativeName>
    <alternativeName>
        <fullName evidence="10">tRNA nucleotidyltransferase</fullName>
    </alternativeName>
    <alternativeName>
        <fullName evidence="10">tRNA-NT</fullName>
    </alternativeName>
</protein>
<feature type="binding site" evidence="10">
    <location>
        <position position="52"/>
    </location>
    <ligand>
        <name>ATP</name>
        <dbReference type="ChEBI" id="CHEBI:30616"/>
    </ligand>
</feature>
<dbReference type="Gene3D" id="3.30.460.10">
    <property type="entry name" value="Beta Polymerase, domain 2"/>
    <property type="match status" value="1"/>
</dbReference>
<feature type="domain" description="CCA-adding enzyme C-terminal" evidence="13">
    <location>
        <begin position="288"/>
        <end position="435"/>
    </location>
</feature>
<dbReference type="HAMAP" id="MF_01264">
    <property type="entry name" value="CCA_arch"/>
    <property type="match status" value="1"/>
</dbReference>
<feature type="binding site" evidence="10">
    <location>
        <position position="139"/>
    </location>
    <ligand>
        <name>CTP</name>
        <dbReference type="ChEBI" id="CHEBI:37563"/>
    </ligand>
</feature>
<dbReference type="GO" id="GO:0160016">
    <property type="term" value="F:CCACCA tRNA nucleotidyltransferase activity"/>
    <property type="evidence" value="ECO:0007669"/>
    <property type="project" value="RHEA"/>
</dbReference>
<feature type="binding site" evidence="10">
    <location>
        <position position="66"/>
    </location>
    <ligand>
        <name>Mg(2+)</name>
        <dbReference type="ChEBI" id="CHEBI:18420"/>
    </ligand>
</feature>
<proteinExistence type="inferred from homology"/>
<evidence type="ECO:0000256" key="9">
    <source>
        <dbReference type="ARBA" id="ARBA00022884"/>
    </source>
</evidence>
<sequence length="462" mass="52496">MMEKLLDKVLKKVKPKKDDQEELREVAEELLEKAGEIIDDKGLDVTPMLVGSAARGTWLKGEKDIDIFLLFPEESPRSKLEERGLELAREIAEGKGTEQFAEHPYLTANIEGFDVDIVPCYDIKNPSKLRSAVDRSPHHQEYVKGQLTPELTDQVLLLKGFLRGIGVYGAELRIHGFSGYLAELLIIHFESFQDLIQNAKKWKEGQIIDFTQEYSTPEDVYRMFPDQPLIVIDPVDPSRNVAAAVSEKNFATFVRACEDLDRNPNEKFFFLKPPDLSKKEIREFMKKRGTKIFTIVFDTPSDLVPDIIYPQLRKTERTLIQRLDRCNFKVLRSGVHSTPKKSVIVLELSVSELPKAYKHQGPPLGVESDSFIQKHIESDQKLAGPFIDSSGNLAFELGREYSNAEEVIRDSLESRNGFGKHVAEAIGEGYELAEGATVTKLIDDELKGFFSRYLTHCLPWYC</sequence>
<feature type="domain" description="tRNA nucleotidyltransferase substrate binding" evidence="12">
    <location>
        <begin position="153"/>
        <end position="270"/>
    </location>
</feature>
<comment type="catalytic activity">
    <reaction evidence="10">
        <text>a tRNA precursor + 2 CTP + ATP = a tRNA with a 3' CCA end + 3 diphosphate</text>
        <dbReference type="Rhea" id="RHEA:14433"/>
        <dbReference type="Rhea" id="RHEA-COMP:10465"/>
        <dbReference type="Rhea" id="RHEA-COMP:10468"/>
        <dbReference type="ChEBI" id="CHEBI:30616"/>
        <dbReference type="ChEBI" id="CHEBI:33019"/>
        <dbReference type="ChEBI" id="CHEBI:37563"/>
        <dbReference type="ChEBI" id="CHEBI:74896"/>
        <dbReference type="ChEBI" id="CHEBI:83071"/>
        <dbReference type="EC" id="2.7.7.72"/>
    </reaction>
</comment>
<dbReference type="PATRIC" id="fig|1698272.3.peg.640"/>
<keyword evidence="8 10" id="KW-0460">Magnesium</keyword>
<feature type="binding site" evidence="10">
    <location>
        <position position="52"/>
    </location>
    <ligand>
        <name>CTP</name>
        <dbReference type="ChEBI" id="CHEBI:37563"/>
    </ligand>
</feature>
<dbReference type="Gene3D" id="3.30.70.590">
    <property type="entry name" value="Poly(A) polymerase predicted RNA binding domain"/>
    <property type="match status" value="1"/>
</dbReference>
<dbReference type="SUPFAM" id="SSF81631">
    <property type="entry name" value="PAP/OAS1 substrate-binding domain"/>
    <property type="match status" value="1"/>
</dbReference>
<evidence type="ECO:0000256" key="1">
    <source>
        <dbReference type="ARBA" id="ARBA00022679"/>
    </source>
</evidence>
<dbReference type="GO" id="GO:0000049">
    <property type="term" value="F:tRNA binding"/>
    <property type="evidence" value="ECO:0007669"/>
    <property type="project" value="UniProtKB-UniRule"/>
</dbReference>
<dbReference type="CDD" id="cd05400">
    <property type="entry name" value="NT_2-5OAS_ClassI-CCAase"/>
    <property type="match status" value="1"/>
</dbReference>
<evidence type="ECO:0000256" key="10">
    <source>
        <dbReference type="HAMAP-Rule" id="MF_01264"/>
    </source>
</evidence>
<dbReference type="GO" id="GO:0005524">
    <property type="term" value="F:ATP binding"/>
    <property type="evidence" value="ECO:0007669"/>
    <property type="project" value="UniProtKB-UniRule"/>
</dbReference>
<keyword evidence="15" id="KW-1185">Reference proteome</keyword>
<comment type="catalytic activity">
    <reaction evidence="10">
        <text>a tRNA with a 3' CCA end + 2 CTP + ATP = a tRNA with a 3' CCACCA end + 3 diphosphate</text>
        <dbReference type="Rhea" id="RHEA:76235"/>
        <dbReference type="Rhea" id="RHEA-COMP:10468"/>
        <dbReference type="Rhea" id="RHEA-COMP:18655"/>
        <dbReference type="ChEBI" id="CHEBI:30616"/>
        <dbReference type="ChEBI" id="CHEBI:33019"/>
        <dbReference type="ChEBI" id="CHEBI:37563"/>
        <dbReference type="ChEBI" id="CHEBI:83071"/>
        <dbReference type="ChEBI" id="CHEBI:195187"/>
    </reaction>
</comment>
<dbReference type="GO" id="GO:0000287">
    <property type="term" value="F:magnesium ion binding"/>
    <property type="evidence" value="ECO:0007669"/>
    <property type="project" value="UniProtKB-UniRule"/>
</dbReference>
<dbReference type="GO" id="GO:0001680">
    <property type="term" value="P:tRNA 3'-terminal CCA addition"/>
    <property type="evidence" value="ECO:0007669"/>
    <property type="project" value="UniProtKB-UniRule"/>
</dbReference>
<evidence type="ECO:0000256" key="8">
    <source>
        <dbReference type="ARBA" id="ARBA00022842"/>
    </source>
</evidence>
<dbReference type="Gene3D" id="3.30.70.1550">
    <property type="entry name" value="Archaeal tRNA CCA-adding enzyme catalytic domain"/>
    <property type="match status" value="1"/>
</dbReference>
<feature type="binding site" evidence="10">
    <location>
        <position position="116"/>
    </location>
    <ligand>
        <name>Mg(2+)</name>
        <dbReference type="ChEBI" id="CHEBI:18420"/>
    </ligand>
</feature>
<comment type="function">
    <text evidence="10">Catalyzes the addition and repair of the essential 3'-terminal CCA sequence in tRNAs without using a nucleic acid template. Adds these three nucleotides in the order of C, C, and A to the tRNA nucleotide-73, using CTP and ATP as substrates and producing inorganic pyrophosphate. tRNA 3'-terminal CCA addition is required both for tRNA processing and repair. Also involved in tRNA surveillance by mediating tandem CCA addition to generate a CCACCA at the 3' terminus of unstable tRNAs. While stable tRNAs receive only 3'-terminal CCA, unstable tRNAs are marked with CCACCA and rapidly degraded.</text>
</comment>
<dbReference type="PIRSF" id="PIRSF005335">
    <property type="entry name" value="CCA_arch"/>
    <property type="match status" value="1"/>
</dbReference>